<protein>
    <submittedName>
        <fullName evidence="1">Uncharacterized protein</fullName>
    </submittedName>
</protein>
<evidence type="ECO:0000313" key="1">
    <source>
        <dbReference type="EMBL" id="KAF0891123.1"/>
    </source>
</evidence>
<keyword evidence="2" id="KW-1185">Reference proteome</keyword>
<dbReference type="EMBL" id="SPHZ02000011">
    <property type="protein sequence ID" value="KAF0891123.1"/>
    <property type="molecule type" value="Genomic_DNA"/>
</dbReference>
<accession>A0A6G1BUP3</accession>
<evidence type="ECO:0000313" key="2">
    <source>
        <dbReference type="Proteomes" id="UP000479710"/>
    </source>
</evidence>
<gene>
    <name evidence="1" type="ORF">E2562_005198</name>
</gene>
<name>A0A6G1BUP3_9ORYZ</name>
<proteinExistence type="predicted"/>
<sequence length="65" mass="6754">MVPYTTNSAGDALTLAAAIVFVSSPTATSHQDAVYDAIIYRCHLPVALSCAHRHPASADVAPCGR</sequence>
<dbReference type="Proteomes" id="UP000479710">
    <property type="component" value="Unassembled WGS sequence"/>
</dbReference>
<organism evidence="1 2">
    <name type="scientific">Oryza meyeriana var. granulata</name>
    <dbReference type="NCBI Taxonomy" id="110450"/>
    <lineage>
        <taxon>Eukaryota</taxon>
        <taxon>Viridiplantae</taxon>
        <taxon>Streptophyta</taxon>
        <taxon>Embryophyta</taxon>
        <taxon>Tracheophyta</taxon>
        <taxon>Spermatophyta</taxon>
        <taxon>Magnoliopsida</taxon>
        <taxon>Liliopsida</taxon>
        <taxon>Poales</taxon>
        <taxon>Poaceae</taxon>
        <taxon>BOP clade</taxon>
        <taxon>Oryzoideae</taxon>
        <taxon>Oryzeae</taxon>
        <taxon>Oryzinae</taxon>
        <taxon>Oryza</taxon>
        <taxon>Oryza meyeriana</taxon>
    </lineage>
</organism>
<comment type="caution">
    <text evidence="1">The sequence shown here is derived from an EMBL/GenBank/DDBJ whole genome shotgun (WGS) entry which is preliminary data.</text>
</comment>
<reference evidence="1 2" key="1">
    <citation type="submission" date="2019-11" db="EMBL/GenBank/DDBJ databases">
        <title>Whole genome sequence of Oryza granulata.</title>
        <authorList>
            <person name="Li W."/>
        </authorList>
    </citation>
    <scope>NUCLEOTIDE SEQUENCE [LARGE SCALE GENOMIC DNA]</scope>
    <source>
        <strain evidence="2">cv. Menghai</strain>
        <tissue evidence="1">Leaf</tissue>
    </source>
</reference>
<dbReference type="AlphaFoldDB" id="A0A6G1BUP3"/>